<dbReference type="EMBL" id="JBBVUL010000001">
    <property type="protein sequence ID" value="MEL0564456.1"/>
    <property type="molecule type" value="Genomic_DNA"/>
</dbReference>
<organism evidence="2 4">
    <name type="scientific">Lactobacillus jensenii</name>
    <dbReference type="NCBI Taxonomy" id="109790"/>
    <lineage>
        <taxon>Bacteria</taxon>
        <taxon>Bacillati</taxon>
        <taxon>Bacillota</taxon>
        <taxon>Bacilli</taxon>
        <taxon>Lactobacillales</taxon>
        <taxon>Lactobacillaceae</taxon>
        <taxon>Lactobacillus</taxon>
    </lineage>
</organism>
<keyword evidence="5" id="KW-1185">Reference proteome</keyword>
<sequence length="153" mass="17489">MEKKRIYLVFVFLLLIPYLCSLAVIGIGYNALVLHSSSIWRSIIGALTGSFIMFAIKATIQRPLDLMANQIKEGFFEQFLRFFSVRRRPWLQLANIVLDFALCYIATFLARIFLNLDQIVGNSVGITLIVMFVSTCIGAYLEYDNLSIDPRQH</sequence>
<dbReference type="Proteomes" id="UP000327236">
    <property type="component" value="Unassembled WGS sequence"/>
</dbReference>
<reference evidence="3 5" key="2">
    <citation type="submission" date="2024-04" db="EMBL/GenBank/DDBJ databases">
        <title>Three lactobacilli isolated from voided urine samples from females with type 2 diabetes.</title>
        <authorList>
            <person name="Kula A."/>
            <person name="Stegman N."/>
            <person name="Putonti C."/>
        </authorList>
    </citation>
    <scope>NUCLEOTIDE SEQUENCE [LARGE SCALE GENOMIC DNA]</scope>
    <source>
        <strain evidence="3 5">1855</strain>
    </source>
</reference>
<reference evidence="2 4" key="1">
    <citation type="submission" date="2019-09" db="EMBL/GenBank/DDBJ databases">
        <title>Draft genome sequence assemblies of isolates from the urinary tract.</title>
        <authorList>
            <person name="Mores C.R."/>
            <person name="Putonti C."/>
            <person name="Wolfe A.J."/>
        </authorList>
    </citation>
    <scope>NUCLEOTIDE SEQUENCE [LARGE SCALE GENOMIC DNA]</scope>
    <source>
        <strain evidence="2 4">UMB246</strain>
    </source>
</reference>
<evidence type="ECO:0000313" key="5">
    <source>
        <dbReference type="Proteomes" id="UP001385848"/>
    </source>
</evidence>
<dbReference type="Proteomes" id="UP001385848">
    <property type="component" value="Unassembled WGS sequence"/>
</dbReference>
<evidence type="ECO:0000313" key="3">
    <source>
        <dbReference type="EMBL" id="MEL0564456.1"/>
    </source>
</evidence>
<keyword evidence="1" id="KW-0812">Transmembrane</keyword>
<dbReference type="AlphaFoldDB" id="A0A5N1IJN8"/>
<dbReference type="EMBL" id="VYWW01000003">
    <property type="protein sequence ID" value="KAA9324071.1"/>
    <property type="molecule type" value="Genomic_DNA"/>
</dbReference>
<keyword evidence="1" id="KW-1133">Transmembrane helix</keyword>
<feature type="transmembrane region" description="Helical" evidence="1">
    <location>
        <begin position="119"/>
        <end position="141"/>
    </location>
</feature>
<accession>A0A5N1IJN8</accession>
<keyword evidence="1" id="KW-0472">Membrane</keyword>
<comment type="caution">
    <text evidence="2">The sequence shown here is derived from an EMBL/GenBank/DDBJ whole genome shotgun (WGS) entry which is preliminary data.</text>
</comment>
<protein>
    <submittedName>
        <fullName evidence="2">Uncharacterized protein</fullName>
    </submittedName>
</protein>
<dbReference type="KEGG" id="lje:BUE77_02980"/>
<gene>
    <name evidence="3" type="ORF">AAC431_00755</name>
    <name evidence="2" type="ORF">F6H94_00940</name>
</gene>
<evidence type="ECO:0000313" key="4">
    <source>
        <dbReference type="Proteomes" id="UP000327236"/>
    </source>
</evidence>
<evidence type="ECO:0000256" key="1">
    <source>
        <dbReference type="SAM" id="Phobius"/>
    </source>
</evidence>
<proteinExistence type="predicted"/>
<feature type="transmembrane region" description="Helical" evidence="1">
    <location>
        <begin position="90"/>
        <end position="113"/>
    </location>
</feature>
<dbReference type="RefSeq" id="WP_006585029.1">
    <property type="nucleotide sequence ID" value="NZ_CATOUV010000001.1"/>
</dbReference>
<feature type="transmembrane region" description="Helical" evidence="1">
    <location>
        <begin position="38"/>
        <end position="56"/>
    </location>
</feature>
<dbReference type="OrthoDB" id="2313682at2"/>
<name>A0A5N1IJN8_LACJE</name>
<dbReference type="GeneID" id="31742666"/>
<feature type="transmembrane region" description="Helical" evidence="1">
    <location>
        <begin position="7"/>
        <end position="32"/>
    </location>
</feature>
<evidence type="ECO:0000313" key="2">
    <source>
        <dbReference type="EMBL" id="KAA9324071.1"/>
    </source>
</evidence>